<dbReference type="PANTHER" id="PTHR41694">
    <property type="entry name" value="ENDOGENOUS RETROVIRUS GROUP K MEMBER POL PROTEIN"/>
    <property type="match status" value="1"/>
</dbReference>
<organism evidence="10 11">
    <name type="scientific">Xenopus laevis</name>
    <name type="common">African clawed frog</name>
    <dbReference type="NCBI Taxonomy" id="8355"/>
    <lineage>
        <taxon>Eukaryota</taxon>
        <taxon>Metazoa</taxon>
        <taxon>Chordata</taxon>
        <taxon>Craniata</taxon>
        <taxon>Vertebrata</taxon>
        <taxon>Euteleostomi</taxon>
        <taxon>Amphibia</taxon>
        <taxon>Batrachia</taxon>
        <taxon>Anura</taxon>
        <taxon>Pipoidea</taxon>
        <taxon>Pipidae</taxon>
        <taxon>Xenopodinae</taxon>
        <taxon>Xenopus</taxon>
        <taxon>Xenopus</taxon>
    </lineage>
</organism>
<protein>
    <submittedName>
        <fullName evidence="11">Uncharacterized protein LOC121403087 isoform X1</fullName>
    </submittedName>
</protein>
<dbReference type="Pfam" id="PF17921">
    <property type="entry name" value="Integrase_H2C2"/>
    <property type="match status" value="1"/>
</dbReference>
<keyword evidence="4" id="KW-0255">Endonuclease</keyword>
<dbReference type="Pfam" id="PF17919">
    <property type="entry name" value="RT_RNaseH_2"/>
    <property type="match status" value="1"/>
</dbReference>
<reference evidence="11" key="1">
    <citation type="submission" date="2025-08" db="UniProtKB">
        <authorList>
            <consortium name="RefSeq"/>
        </authorList>
    </citation>
    <scope>IDENTIFICATION</scope>
    <source>
        <strain evidence="11">J_2021</strain>
        <tissue evidence="11">Erythrocytes</tissue>
    </source>
</reference>
<accession>A0A8J1MYM6</accession>
<dbReference type="PROSITE" id="PS50879">
    <property type="entry name" value="RNASE_H_1"/>
    <property type="match status" value="1"/>
</dbReference>
<gene>
    <name evidence="11" type="primary">LOC121403087</name>
</gene>
<dbReference type="GeneID" id="121403087"/>
<evidence type="ECO:0000256" key="1">
    <source>
        <dbReference type="ARBA" id="ARBA00022679"/>
    </source>
</evidence>
<dbReference type="GO" id="GO:0015074">
    <property type="term" value="P:DNA integration"/>
    <property type="evidence" value="ECO:0007669"/>
    <property type="project" value="InterPro"/>
</dbReference>
<dbReference type="SUPFAM" id="SSF53098">
    <property type="entry name" value="Ribonuclease H-like"/>
    <property type="match status" value="2"/>
</dbReference>
<dbReference type="InterPro" id="IPR043128">
    <property type="entry name" value="Rev_trsase/Diguanyl_cyclase"/>
</dbReference>
<dbReference type="InterPro" id="IPR043502">
    <property type="entry name" value="DNA/RNA_pol_sf"/>
</dbReference>
<proteinExistence type="predicted"/>
<feature type="region of interest" description="Disordered" evidence="7">
    <location>
        <begin position="764"/>
        <end position="803"/>
    </location>
</feature>
<dbReference type="Gene3D" id="2.30.30.850">
    <property type="match status" value="1"/>
</dbReference>
<dbReference type="CDD" id="cd09273">
    <property type="entry name" value="RNase_HI_RT_Bel"/>
    <property type="match status" value="1"/>
</dbReference>
<evidence type="ECO:0000259" key="8">
    <source>
        <dbReference type="PROSITE" id="PS50879"/>
    </source>
</evidence>
<dbReference type="InterPro" id="IPR041577">
    <property type="entry name" value="RT_RNaseH_2"/>
</dbReference>
<keyword evidence="6" id="KW-0695">RNA-directed DNA polymerase</keyword>
<dbReference type="Pfam" id="PF00665">
    <property type="entry name" value="rve"/>
    <property type="match status" value="1"/>
</dbReference>
<dbReference type="Gene3D" id="1.10.340.70">
    <property type="match status" value="1"/>
</dbReference>
<dbReference type="SUPFAM" id="SSF56672">
    <property type="entry name" value="DNA/RNA polymerases"/>
    <property type="match status" value="1"/>
</dbReference>
<evidence type="ECO:0000256" key="5">
    <source>
        <dbReference type="ARBA" id="ARBA00022801"/>
    </source>
</evidence>
<dbReference type="GO" id="GO:0003676">
    <property type="term" value="F:nucleic acid binding"/>
    <property type="evidence" value="ECO:0007669"/>
    <property type="project" value="InterPro"/>
</dbReference>
<dbReference type="InterPro" id="IPR012337">
    <property type="entry name" value="RNaseH-like_sf"/>
</dbReference>
<keyword evidence="10" id="KW-1185">Reference proteome</keyword>
<evidence type="ECO:0000256" key="4">
    <source>
        <dbReference type="ARBA" id="ARBA00022759"/>
    </source>
</evidence>
<feature type="domain" description="Integrase catalytic" evidence="9">
    <location>
        <begin position="500"/>
        <end position="655"/>
    </location>
</feature>
<dbReference type="PANTHER" id="PTHR41694:SF5">
    <property type="entry name" value="RIBONUCLEASE H"/>
    <property type="match status" value="1"/>
</dbReference>
<dbReference type="Gene3D" id="3.10.20.370">
    <property type="match status" value="1"/>
</dbReference>
<evidence type="ECO:0000256" key="7">
    <source>
        <dbReference type="SAM" id="MobiDB-lite"/>
    </source>
</evidence>
<keyword evidence="1" id="KW-0808">Transferase</keyword>
<dbReference type="OrthoDB" id="9906983at2759"/>
<dbReference type="AlphaFoldDB" id="A0A8J1MYM6"/>
<dbReference type="RefSeq" id="XP_041446576.1">
    <property type="nucleotide sequence ID" value="XM_041590642.1"/>
</dbReference>
<evidence type="ECO:0000256" key="3">
    <source>
        <dbReference type="ARBA" id="ARBA00022722"/>
    </source>
</evidence>
<keyword evidence="3" id="KW-0540">Nuclease</keyword>
<dbReference type="Gene3D" id="3.30.420.10">
    <property type="entry name" value="Ribonuclease H-like superfamily/Ribonuclease H"/>
    <property type="match status" value="2"/>
</dbReference>
<keyword evidence="5" id="KW-0378">Hydrolase</keyword>
<dbReference type="Proteomes" id="UP000186698">
    <property type="component" value="Chromosome 4L"/>
</dbReference>
<dbReference type="Gene3D" id="3.30.70.270">
    <property type="match status" value="1"/>
</dbReference>
<sequence>MLSFLGIVNYCRQWIPNCSYFDNILRQCTKKDAPPYVQWTEQMTNAFHSLLQTLVTAPALGLPNYVKPFHLYVKDTCKTMAAVCAQESGGSFRPVAYFSKVMPLPVQGMPACLRALAASAMAVELSQSVTIGHNTILHTSHQVTHLLKNITTQHMTSQRLSGYEVILLGTANLQIKYAINTQGPAAILHALLHLSDPTNAFILDPHDCVESIHYSTSPRLNLTDTPLSHATNVFVDGSCSRPSDDTYKAAYSVVQLPDIVLETKSIPVNSAQAAELIALTRACHLFANRPVNIFSDSRYAFGVVHDFGKIWQQRGYVTTDGKSIAHPALIDNLLQAIQLPSEIAIIHCRAHTNRTDEISLGNALADQVAKTTASSATPTVIPMFLHTPPSCPDSQILQYLQTFATQTDLHFWEQQNLTLDQFGLYSIQGKVGIPENSLPLLISQAHGIGHRSSKLTLAEMQKHFIAKNLRQHCSTFVKTCLTCLRANTLGTHKVHQNLPPPIAPFSHWQVDFTHIPKIGKLQEYLLVFTDHFSRWVEAFPCRHEDAKTVFKFLVNDIIPRFGCPQQINSDNSPAFVSKVLQLLISTLQITWKFHISYHPQSAGVVERMNRTIKDKLTKATSATWKSFLPAVLAEIRMTPHSVTKLSPFEIVMGRPFPTPWVKGPLVIQHTDLNLIQEEYVRNLITTLNGIYGDVSLSFPLPPQEPTHPFRPGDPVVVRQLHRYRKGGFPFGPRVTVIAITRTAVLTDASDHWIHASRVKLAPTLPTPELSKADNTEHDTTTKSVTEGPEDDVSGPHTPTTDDDEEVDKICTMVHNWHFPFSIFPDYDNP</sequence>
<feature type="compositionally biased region" description="Basic and acidic residues" evidence="7">
    <location>
        <begin position="770"/>
        <end position="780"/>
    </location>
</feature>
<dbReference type="InterPro" id="IPR002156">
    <property type="entry name" value="RNaseH_domain"/>
</dbReference>
<dbReference type="GO" id="GO:0003964">
    <property type="term" value="F:RNA-directed DNA polymerase activity"/>
    <property type="evidence" value="ECO:0007669"/>
    <property type="project" value="UniProtKB-KW"/>
</dbReference>
<dbReference type="InterPro" id="IPR041588">
    <property type="entry name" value="Integrase_H2C2"/>
</dbReference>
<dbReference type="KEGG" id="xla:121403087"/>
<dbReference type="InterPro" id="IPR036397">
    <property type="entry name" value="RNaseH_sf"/>
</dbReference>
<dbReference type="PROSITE" id="PS50994">
    <property type="entry name" value="INTEGRASE"/>
    <property type="match status" value="1"/>
</dbReference>
<dbReference type="GO" id="GO:0004523">
    <property type="term" value="F:RNA-DNA hybrid ribonuclease activity"/>
    <property type="evidence" value="ECO:0007669"/>
    <property type="project" value="InterPro"/>
</dbReference>
<feature type="domain" description="RNase H type-1" evidence="8">
    <location>
        <begin position="227"/>
        <end position="374"/>
    </location>
</feature>
<dbReference type="Pfam" id="PF00075">
    <property type="entry name" value="RNase_H"/>
    <property type="match status" value="1"/>
</dbReference>
<evidence type="ECO:0000259" key="9">
    <source>
        <dbReference type="PROSITE" id="PS50994"/>
    </source>
</evidence>
<name>A0A8J1MYM6_XENLA</name>
<evidence type="ECO:0000256" key="2">
    <source>
        <dbReference type="ARBA" id="ARBA00022695"/>
    </source>
</evidence>
<evidence type="ECO:0000313" key="11">
    <source>
        <dbReference type="RefSeq" id="XP_041446576.1"/>
    </source>
</evidence>
<evidence type="ECO:0000313" key="10">
    <source>
        <dbReference type="Proteomes" id="UP000186698"/>
    </source>
</evidence>
<evidence type="ECO:0000256" key="6">
    <source>
        <dbReference type="ARBA" id="ARBA00022918"/>
    </source>
</evidence>
<keyword evidence="2" id="KW-0548">Nucleotidyltransferase</keyword>
<dbReference type="InterPro" id="IPR001584">
    <property type="entry name" value="Integrase_cat-core"/>
</dbReference>